<dbReference type="OrthoDB" id="9812459at2"/>
<dbReference type="InterPro" id="IPR041374">
    <property type="entry name" value="BaeRF_family12"/>
</dbReference>
<protein>
    <recommendedName>
        <fullName evidence="4">Host attachment protein</fullName>
    </recommendedName>
</protein>
<evidence type="ECO:0000256" key="1">
    <source>
        <dbReference type="SAM" id="MobiDB-lite"/>
    </source>
</evidence>
<dbReference type="Proteomes" id="UP000050836">
    <property type="component" value="Unassembled WGS sequence"/>
</dbReference>
<name>A0A0R0A5T4_9GAMM</name>
<evidence type="ECO:0008006" key="4">
    <source>
        <dbReference type="Google" id="ProtNLM"/>
    </source>
</evidence>
<dbReference type="AlphaFoldDB" id="A0A0R0A5T4"/>
<comment type="caution">
    <text evidence="2">The sequence shown here is derived from an EMBL/GenBank/DDBJ whole genome shotgun (WGS) entry which is preliminary data.</text>
</comment>
<gene>
    <name evidence="2" type="ORF">ARC78_12560</name>
</gene>
<dbReference type="EMBL" id="LLXS01000033">
    <property type="protein sequence ID" value="KRG40539.1"/>
    <property type="molecule type" value="Genomic_DNA"/>
</dbReference>
<dbReference type="Pfam" id="PF18856">
    <property type="entry name" value="baeRF_family12"/>
    <property type="match status" value="1"/>
</dbReference>
<reference evidence="2 3" key="1">
    <citation type="submission" date="2015-10" db="EMBL/GenBank/DDBJ databases">
        <title>Genome sequencing and analysis of members of genus Stenotrophomonas.</title>
        <authorList>
            <person name="Patil P.P."/>
            <person name="Midha S."/>
            <person name="Patil P.B."/>
        </authorList>
    </citation>
    <scope>NUCLEOTIDE SEQUENCE [LARGE SCALE GENOMIC DNA]</scope>
    <source>
        <strain evidence="2 3">JCM 9942</strain>
    </source>
</reference>
<feature type="region of interest" description="Disordered" evidence="1">
    <location>
        <begin position="34"/>
        <end position="54"/>
    </location>
</feature>
<organism evidence="2 3">
    <name type="scientific">Stenotrophomonas pictorum JCM 9942</name>
    <dbReference type="NCBI Taxonomy" id="1236960"/>
    <lineage>
        <taxon>Bacteria</taxon>
        <taxon>Pseudomonadati</taxon>
        <taxon>Pseudomonadota</taxon>
        <taxon>Gammaproteobacteria</taxon>
        <taxon>Lysobacterales</taxon>
        <taxon>Lysobacteraceae</taxon>
        <taxon>Stenotrophomonas</taxon>
    </lineage>
</organism>
<proteinExistence type="predicted"/>
<accession>A0A0R0A5T4</accession>
<dbReference type="RefSeq" id="WP_054659069.1">
    <property type="nucleotide sequence ID" value="NZ_BAZI01000139.1"/>
</dbReference>
<evidence type="ECO:0000313" key="2">
    <source>
        <dbReference type="EMBL" id="KRG40539.1"/>
    </source>
</evidence>
<evidence type="ECO:0000313" key="3">
    <source>
        <dbReference type="Proteomes" id="UP000050836"/>
    </source>
</evidence>
<sequence length="131" mass="14594">MSLIPQGTWVVVANGRSVRVLRNVGTETQLKLHQDPTPTLDTENVGPSGLQPKENDTGEAAFVKLLADWLNRQALAHHFERLVLVADAVSLGEIRPQLHKEVQARLHAEIVKDWTNIPLDDIEKALNAQRI</sequence>
<keyword evidence="3" id="KW-1185">Reference proteome</keyword>